<gene>
    <name evidence="2" type="ORF">SAMN05421823_103176</name>
</gene>
<dbReference type="AlphaFoldDB" id="A0A1G9DLY5"/>
<reference evidence="2 3" key="1">
    <citation type="submission" date="2016-10" db="EMBL/GenBank/DDBJ databases">
        <authorList>
            <person name="de Groot N.N."/>
        </authorList>
    </citation>
    <scope>NUCLEOTIDE SEQUENCE [LARGE SCALE GENOMIC DNA]</scope>
    <source>
        <strain evidence="2 3">DSM 25186</strain>
    </source>
</reference>
<proteinExistence type="predicted"/>
<dbReference type="PROSITE" id="PS51257">
    <property type="entry name" value="PROKAR_LIPOPROTEIN"/>
    <property type="match status" value="1"/>
</dbReference>
<dbReference type="OrthoDB" id="1467877at2"/>
<dbReference type="RefSeq" id="WP_143017182.1">
    <property type="nucleotide sequence ID" value="NZ_FNFO01000003.1"/>
</dbReference>
<organism evidence="2 3">
    <name type="scientific">Catalinimonas alkaloidigena</name>
    <dbReference type="NCBI Taxonomy" id="1075417"/>
    <lineage>
        <taxon>Bacteria</taxon>
        <taxon>Pseudomonadati</taxon>
        <taxon>Bacteroidota</taxon>
        <taxon>Cytophagia</taxon>
        <taxon>Cytophagales</taxon>
        <taxon>Catalimonadaceae</taxon>
        <taxon>Catalinimonas</taxon>
    </lineage>
</organism>
<keyword evidence="3" id="KW-1185">Reference proteome</keyword>
<protein>
    <submittedName>
        <fullName evidence="2">Uncharacterized protein</fullName>
    </submittedName>
</protein>
<evidence type="ECO:0000313" key="2">
    <source>
        <dbReference type="EMBL" id="SDK64883.1"/>
    </source>
</evidence>
<accession>A0A1G9DLY5</accession>
<evidence type="ECO:0000256" key="1">
    <source>
        <dbReference type="SAM" id="MobiDB-lite"/>
    </source>
</evidence>
<evidence type="ECO:0000313" key="3">
    <source>
        <dbReference type="Proteomes" id="UP000198510"/>
    </source>
</evidence>
<feature type="region of interest" description="Disordered" evidence="1">
    <location>
        <begin position="202"/>
        <end position="221"/>
    </location>
</feature>
<dbReference type="STRING" id="1075417.SAMN05421823_103176"/>
<feature type="compositionally biased region" description="Basic and acidic residues" evidence="1">
    <location>
        <begin position="202"/>
        <end position="214"/>
    </location>
</feature>
<dbReference type="EMBL" id="FNFO01000003">
    <property type="protein sequence ID" value="SDK64883.1"/>
    <property type="molecule type" value="Genomic_DNA"/>
</dbReference>
<name>A0A1G9DLY5_9BACT</name>
<dbReference type="Proteomes" id="UP000198510">
    <property type="component" value="Unassembled WGS sequence"/>
</dbReference>
<sequence length="264" mass="31001">MLRLSTPYAFRLFVRTLLLWCLLVGCALGPLRAQELQLERRAIEQDFMMDGKPTTALVARVEGDYDQLRKIWSDYTRKKLDIKLQKKGNLLQAEKINLYAVTDKRGDLLSVVYNDEGQAQLAVAYAIGYDIFLNSREYPQEFFQFEEVVNRFLDVYYRQYYENLVKEKTSLLKDTRKQIRKAEQGARSLEKDNRKSERTFAKALKKDPNAERNPESLAKTEGNLREIERLRELRSTLENEAEVYEEELQRAKLQLIDIRSRSGN</sequence>